<organism evidence="2 3">
    <name type="scientific">Methylobacterium jeotgali</name>
    <dbReference type="NCBI Taxonomy" id="381630"/>
    <lineage>
        <taxon>Bacteria</taxon>
        <taxon>Pseudomonadati</taxon>
        <taxon>Pseudomonadota</taxon>
        <taxon>Alphaproteobacteria</taxon>
        <taxon>Hyphomicrobiales</taxon>
        <taxon>Methylobacteriaceae</taxon>
        <taxon>Methylobacterium</taxon>
    </lineage>
</organism>
<evidence type="ECO:0000259" key="1">
    <source>
        <dbReference type="Pfam" id="PF04865"/>
    </source>
</evidence>
<proteinExistence type="predicted"/>
<gene>
    <name evidence="2" type="ORF">AOPFMNJM_3963</name>
</gene>
<accession>A0ABQ4T1E5</accession>
<dbReference type="InterPro" id="IPR006949">
    <property type="entry name" value="Barrel_Baseplate_J-like"/>
</dbReference>
<dbReference type="EMBL" id="BPQR01000084">
    <property type="protein sequence ID" value="GJE08620.1"/>
    <property type="molecule type" value="Genomic_DNA"/>
</dbReference>
<evidence type="ECO:0000313" key="2">
    <source>
        <dbReference type="EMBL" id="GJE08620.1"/>
    </source>
</evidence>
<evidence type="ECO:0000313" key="3">
    <source>
        <dbReference type="Proteomes" id="UP001055102"/>
    </source>
</evidence>
<feature type="domain" description="Baseplate protein J-like barrel" evidence="1">
    <location>
        <begin position="104"/>
        <end position="179"/>
    </location>
</feature>
<dbReference type="Proteomes" id="UP001055102">
    <property type="component" value="Unassembled WGS sequence"/>
</dbReference>
<name>A0ABQ4T1E5_9HYPH</name>
<reference evidence="2" key="1">
    <citation type="journal article" date="2021" name="Front. Microbiol.">
        <title>Comprehensive Comparative Genomics and Phenotyping of Methylobacterium Species.</title>
        <authorList>
            <person name="Alessa O."/>
            <person name="Ogura Y."/>
            <person name="Fujitani Y."/>
            <person name="Takami H."/>
            <person name="Hayashi T."/>
            <person name="Sahin N."/>
            <person name="Tani A."/>
        </authorList>
    </citation>
    <scope>NUCLEOTIDE SEQUENCE</scope>
    <source>
        <strain evidence="2">LMG 23639</strain>
    </source>
</reference>
<keyword evidence="3" id="KW-1185">Reference proteome</keyword>
<dbReference type="RefSeq" id="WP_238278479.1">
    <property type="nucleotide sequence ID" value="NZ_BPQR01000084.1"/>
</dbReference>
<dbReference type="Pfam" id="PF04865">
    <property type="entry name" value="Baseplate_J"/>
    <property type="match status" value="1"/>
</dbReference>
<reference evidence="2" key="2">
    <citation type="submission" date="2021-08" db="EMBL/GenBank/DDBJ databases">
        <authorList>
            <person name="Tani A."/>
            <person name="Ola A."/>
            <person name="Ogura Y."/>
            <person name="Katsura K."/>
            <person name="Hayashi T."/>
        </authorList>
    </citation>
    <scope>NUCLEOTIDE SEQUENCE</scope>
    <source>
        <strain evidence="2">LMG 23639</strain>
    </source>
</reference>
<sequence length="394" mass="40635">MGSTPVCQITAAGIVRPDYAACLGYFQGLYRSIYGQDVYLGADCQDGQFMALLANALHDANGEAVAVYNAFSPATAQGAGLSSVVKINGIRRKSATYSTADVLIVGQVGAEIVSGAARDQSGNLWSLPDSVIIPPAGQITVTATCQTLGAVAAPSGAIDTIATPTLGWQSVGNPIAAAVGLPIETDRQLRQRQALSTALPAQTILEALVGALFAVTGVTRVKAYENDTNLPDGFTGAPGHTLTAVVEGGDVATIASVIAGKKSPGVGTYGDQLQVLTDRAGIPHPIRFFRPARRTIAWYVTLRPKAGYTLDVAAAIQQALAAYTNGIDIGANQQLSSAYPAANLLDDPRAATFEIVGLVAKRADLTSDAYGDIAAAFNEALVCDPSDVNITTVV</sequence>
<protein>
    <recommendedName>
        <fullName evidence="1">Baseplate protein J-like barrel domain-containing protein</fullName>
    </recommendedName>
</protein>
<comment type="caution">
    <text evidence="2">The sequence shown here is derived from an EMBL/GenBank/DDBJ whole genome shotgun (WGS) entry which is preliminary data.</text>
</comment>